<organism evidence="2 3">
    <name type="scientific">Trifolium medium</name>
    <dbReference type="NCBI Taxonomy" id="97028"/>
    <lineage>
        <taxon>Eukaryota</taxon>
        <taxon>Viridiplantae</taxon>
        <taxon>Streptophyta</taxon>
        <taxon>Embryophyta</taxon>
        <taxon>Tracheophyta</taxon>
        <taxon>Spermatophyta</taxon>
        <taxon>Magnoliopsida</taxon>
        <taxon>eudicotyledons</taxon>
        <taxon>Gunneridae</taxon>
        <taxon>Pentapetalae</taxon>
        <taxon>rosids</taxon>
        <taxon>fabids</taxon>
        <taxon>Fabales</taxon>
        <taxon>Fabaceae</taxon>
        <taxon>Papilionoideae</taxon>
        <taxon>50 kb inversion clade</taxon>
        <taxon>NPAAA clade</taxon>
        <taxon>Hologalegina</taxon>
        <taxon>IRL clade</taxon>
        <taxon>Trifolieae</taxon>
        <taxon>Trifolium</taxon>
    </lineage>
</organism>
<reference evidence="2 3" key="1">
    <citation type="journal article" date="2018" name="Front. Plant Sci.">
        <title>Red Clover (Trifolium pratense) and Zigzag Clover (T. medium) - A Picture of Genomic Similarities and Differences.</title>
        <authorList>
            <person name="Dluhosova J."/>
            <person name="Istvanek J."/>
            <person name="Nedelnik J."/>
            <person name="Repkova J."/>
        </authorList>
    </citation>
    <scope>NUCLEOTIDE SEQUENCE [LARGE SCALE GENOMIC DNA]</scope>
    <source>
        <strain evidence="3">cv. 10/8</strain>
        <tissue evidence="2">Leaf</tissue>
    </source>
</reference>
<sequence length="72" mass="7841">MGQLSRQVASSSNGGLEGNICNNPKKESCNSIHLRSRVIPTPVSESHAKENVPNEVEEEVVEGRSGKEKDHE</sequence>
<comment type="caution">
    <text evidence="2">The sequence shown here is derived from an EMBL/GenBank/DDBJ whole genome shotgun (WGS) entry which is preliminary data.</text>
</comment>
<evidence type="ECO:0000256" key="1">
    <source>
        <dbReference type="SAM" id="MobiDB-lite"/>
    </source>
</evidence>
<dbReference type="EMBL" id="LXQA010726728">
    <property type="protein sequence ID" value="MCI67921.1"/>
    <property type="molecule type" value="Genomic_DNA"/>
</dbReference>
<feature type="region of interest" description="Disordered" evidence="1">
    <location>
        <begin position="40"/>
        <end position="72"/>
    </location>
</feature>
<feature type="compositionally biased region" description="Basic and acidic residues" evidence="1">
    <location>
        <begin position="61"/>
        <end position="72"/>
    </location>
</feature>
<feature type="compositionally biased region" description="Polar residues" evidence="1">
    <location>
        <begin position="1"/>
        <end position="14"/>
    </location>
</feature>
<dbReference type="Proteomes" id="UP000265520">
    <property type="component" value="Unassembled WGS sequence"/>
</dbReference>
<dbReference type="AlphaFoldDB" id="A0A392U393"/>
<feature type="non-terminal residue" evidence="2">
    <location>
        <position position="72"/>
    </location>
</feature>
<accession>A0A392U393</accession>
<keyword evidence="3" id="KW-1185">Reference proteome</keyword>
<evidence type="ECO:0000313" key="3">
    <source>
        <dbReference type="Proteomes" id="UP000265520"/>
    </source>
</evidence>
<proteinExistence type="predicted"/>
<evidence type="ECO:0000313" key="2">
    <source>
        <dbReference type="EMBL" id="MCI67921.1"/>
    </source>
</evidence>
<name>A0A392U393_9FABA</name>
<protein>
    <submittedName>
        <fullName evidence="2">Uncharacterized protein</fullName>
    </submittedName>
</protein>
<feature type="region of interest" description="Disordered" evidence="1">
    <location>
        <begin position="1"/>
        <end position="28"/>
    </location>
</feature>